<dbReference type="PANTHER" id="PTHR37534">
    <property type="entry name" value="TRANSCRIPTIONAL ACTIVATOR PROTEIN UGA3"/>
    <property type="match status" value="1"/>
</dbReference>
<dbReference type="SUPFAM" id="SSF57701">
    <property type="entry name" value="Zn2/Cys6 DNA-binding domain"/>
    <property type="match status" value="1"/>
</dbReference>
<dbReference type="EMBL" id="MCFA01000314">
    <property type="protein sequence ID" value="ORX94263.1"/>
    <property type="molecule type" value="Genomic_DNA"/>
</dbReference>
<evidence type="ECO:0000256" key="2">
    <source>
        <dbReference type="ARBA" id="ARBA00023242"/>
    </source>
</evidence>
<dbReference type="Gene3D" id="4.10.240.10">
    <property type="entry name" value="Zn(2)-C6 fungal-type DNA-binding domain"/>
    <property type="match status" value="1"/>
</dbReference>
<protein>
    <recommendedName>
        <fullName evidence="3">Zn(2)-C6 fungal-type domain-containing protein</fullName>
    </recommendedName>
</protein>
<dbReference type="PROSITE" id="PS00463">
    <property type="entry name" value="ZN2_CY6_FUNGAL_1"/>
    <property type="match status" value="1"/>
</dbReference>
<dbReference type="PROSITE" id="PS50048">
    <property type="entry name" value="ZN2_CY6_FUNGAL_2"/>
    <property type="match status" value="1"/>
</dbReference>
<dbReference type="Pfam" id="PF00172">
    <property type="entry name" value="Zn_clus"/>
    <property type="match status" value="1"/>
</dbReference>
<dbReference type="OrthoDB" id="4525710at2759"/>
<dbReference type="PANTHER" id="PTHR37534:SF9">
    <property type="entry name" value="ZN(II)2CYS6 TRANSCRIPTION FACTOR (EUROFUNG)"/>
    <property type="match status" value="1"/>
</dbReference>
<comment type="caution">
    <text evidence="4">The sequence shown here is derived from an EMBL/GenBank/DDBJ whole genome shotgun (WGS) entry which is preliminary data.</text>
</comment>
<evidence type="ECO:0000313" key="5">
    <source>
        <dbReference type="Proteomes" id="UP000193144"/>
    </source>
</evidence>
<evidence type="ECO:0000256" key="1">
    <source>
        <dbReference type="ARBA" id="ARBA00004123"/>
    </source>
</evidence>
<dbReference type="CDD" id="cd00067">
    <property type="entry name" value="GAL4"/>
    <property type="match status" value="1"/>
</dbReference>
<dbReference type="GO" id="GO:0008270">
    <property type="term" value="F:zinc ion binding"/>
    <property type="evidence" value="ECO:0007669"/>
    <property type="project" value="InterPro"/>
</dbReference>
<comment type="subcellular location">
    <subcellularLocation>
        <location evidence="1">Nucleus</location>
    </subcellularLocation>
</comment>
<keyword evidence="5" id="KW-1185">Reference proteome</keyword>
<dbReference type="SMART" id="SM00066">
    <property type="entry name" value="GAL4"/>
    <property type="match status" value="1"/>
</dbReference>
<dbReference type="Proteomes" id="UP000193144">
    <property type="component" value="Unassembled WGS sequence"/>
</dbReference>
<dbReference type="InterPro" id="IPR001138">
    <property type="entry name" value="Zn2Cys6_DnaBD"/>
</dbReference>
<dbReference type="AlphaFoldDB" id="A0A1Y1Y8E5"/>
<sequence length="484" mass="54101">MLNPLGCFTCKSRHSRCDEKKPVCGNCLRLNLECKPSDFIAPSAWNTIFEASSSTQPETGAAAPLPIAPSPQASVLEGPPTSTWDVFRSHMQGLGLDLDDSPPMQHLLYSTLPTPGPTPDKPLPSGTVSLNPETAFLLQTFLQTVARWMDLFDHSLTYQLKVPPITLTCPLLFHCTCALAAKHLALARASRNTSWTPISQYHYGEALRELIETLNSPSRMNPSTLLTAINLLSSYELMGSMGQEHRRHFLAEVSLIKSYSICARSTGLDRANFWIYVRHEIAVALATERPLLLSPEEWGVHWEDGERREDVLGNHVLWLLARVINVVYGEEANTSIGRAMRNDLLQELEQWRAGLSGSFIGVPYGDNDEEGFQRIYFTVPSAAAAAFWYHVTYILLYAEPVLQDAAYIPEIQRQAMKVTNIAISDFPDPVRVFATHGLYYAAKHIDGLAQKARVWNILKDVENELGYHTRSVVKRLQDLVEQGI</sequence>
<name>A0A1Y1Y8E5_9PLEO</name>
<organism evidence="4 5">
    <name type="scientific">Clohesyomyces aquaticus</name>
    <dbReference type="NCBI Taxonomy" id="1231657"/>
    <lineage>
        <taxon>Eukaryota</taxon>
        <taxon>Fungi</taxon>
        <taxon>Dikarya</taxon>
        <taxon>Ascomycota</taxon>
        <taxon>Pezizomycotina</taxon>
        <taxon>Dothideomycetes</taxon>
        <taxon>Pleosporomycetidae</taxon>
        <taxon>Pleosporales</taxon>
        <taxon>Lindgomycetaceae</taxon>
        <taxon>Clohesyomyces</taxon>
    </lineage>
</organism>
<feature type="domain" description="Zn(2)-C6 fungal-type" evidence="3">
    <location>
        <begin position="6"/>
        <end position="34"/>
    </location>
</feature>
<keyword evidence="2" id="KW-0539">Nucleus</keyword>
<dbReference type="GO" id="GO:0000981">
    <property type="term" value="F:DNA-binding transcription factor activity, RNA polymerase II-specific"/>
    <property type="evidence" value="ECO:0007669"/>
    <property type="project" value="InterPro"/>
</dbReference>
<dbReference type="Pfam" id="PF11951">
    <property type="entry name" value="Fungal_trans_2"/>
    <property type="match status" value="1"/>
</dbReference>
<dbReference type="GO" id="GO:0045944">
    <property type="term" value="P:positive regulation of transcription by RNA polymerase II"/>
    <property type="evidence" value="ECO:0007669"/>
    <property type="project" value="TreeGrafter"/>
</dbReference>
<evidence type="ECO:0000313" key="4">
    <source>
        <dbReference type="EMBL" id="ORX94263.1"/>
    </source>
</evidence>
<dbReference type="InterPro" id="IPR036864">
    <property type="entry name" value="Zn2-C6_fun-type_DNA-bd_sf"/>
</dbReference>
<proteinExistence type="predicted"/>
<dbReference type="GO" id="GO:0005634">
    <property type="term" value="C:nucleus"/>
    <property type="evidence" value="ECO:0007669"/>
    <property type="project" value="UniProtKB-SubCell"/>
</dbReference>
<dbReference type="InterPro" id="IPR021858">
    <property type="entry name" value="Fun_TF"/>
</dbReference>
<gene>
    <name evidence="4" type="ORF">BCR34DRAFT_580093</name>
</gene>
<accession>A0A1Y1Y8E5</accession>
<dbReference type="GO" id="GO:0000976">
    <property type="term" value="F:transcription cis-regulatory region binding"/>
    <property type="evidence" value="ECO:0007669"/>
    <property type="project" value="TreeGrafter"/>
</dbReference>
<reference evidence="4 5" key="1">
    <citation type="submission" date="2016-07" db="EMBL/GenBank/DDBJ databases">
        <title>Pervasive Adenine N6-methylation of Active Genes in Fungi.</title>
        <authorList>
            <consortium name="DOE Joint Genome Institute"/>
            <person name="Mondo S.J."/>
            <person name="Dannebaum R.O."/>
            <person name="Kuo R.C."/>
            <person name="Labutti K."/>
            <person name="Haridas S."/>
            <person name="Kuo A."/>
            <person name="Salamov A."/>
            <person name="Ahrendt S.R."/>
            <person name="Lipzen A."/>
            <person name="Sullivan W."/>
            <person name="Andreopoulos W.B."/>
            <person name="Clum A."/>
            <person name="Lindquist E."/>
            <person name="Daum C."/>
            <person name="Ramamoorthy G.K."/>
            <person name="Gryganskyi A."/>
            <person name="Culley D."/>
            <person name="Magnuson J.K."/>
            <person name="James T.Y."/>
            <person name="O'Malley M.A."/>
            <person name="Stajich J.E."/>
            <person name="Spatafora J.W."/>
            <person name="Visel A."/>
            <person name="Grigoriev I.V."/>
        </authorList>
    </citation>
    <scope>NUCLEOTIDE SEQUENCE [LARGE SCALE GENOMIC DNA]</scope>
    <source>
        <strain evidence="4 5">CBS 115471</strain>
    </source>
</reference>
<evidence type="ECO:0000259" key="3">
    <source>
        <dbReference type="PROSITE" id="PS50048"/>
    </source>
</evidence>